<sequence>SGASDVEVCARTRCCGKGISGVSISVYSKVGEAGQVATTDKHGICRLSRIGKGQEQIVRFKHGALDGHFSVCPASAELPAELPVFFEPLVWLFTVGGTHGQRVLKASAGEGGAGSLPEDAEAFTGLLFDEEGAQIPGLQVSGS</sequence>
<name>A0A813J5D7_POLGL</name>
<protein>
    <submittedName>
        <fullName evidence="1">Uncharacterized protein</fullName>
    </submittedName>
</protein>
<dbReference type="AlphaFoldDB" id="A0A813J5D7"/>
<dbReference type="Proteomes" id="UP000626109">
    <property type="component" value="Unassembled WGS sequence"/>
</dbReference>
<evidence type="ECO:0000313" key="2">
    <source>
        <dbReference type="Proteomes" id="UP000626109"/>
    </source>
</evidence>
<comment type="caution">
    <text evidence="1">The sequence shown here is derived from an EMBL/GenBank/DDBJ whole genome shotgun (WGS) entry which is preliminary data.</text>
</comment>
<reference evidence="1" key="1">
    <citation type="submission" date="2021-02" db="EMBL/GenBank/DDBJ databases">
        <authorList>
            <person name="Dougan E. K."/>
            <person name="Rhodes N."/>
            <person name="Thang M."/>
            <person name="Chan C."/>
        </authorList>
    </citation>
    <scope>NUCLEOTIDE SEQUENCE</scope>
</reference>
<accession>A0A813J5D7</accession>
<proteinExistence type="predicted"/>
<gene>
    <name evidence="1" type="ORF">PGLA2088_LOCUS16143</name>
</gene>
<dbReference type="EMBL" id="CAJNNW010020334">
    <property type="protein sequence ID" value="CAE8666082.1"/>
    <property type="molecule type" value="Genomic_DNA"/>
</dbReference>
<feature type="non-terminal residue" evidence="1">
    <location>
        <position position="143"/>
    </location>
</feature>
<feature type="non-terminal residue" evidence="1">
    <location>
        <position position="1"/>
    </location>
</feature>
<evidence type="ECO:0000313" key="1">
    <source>
        <dbReference type="EMBL" id="CAE8666082.1"/>
    </source>
</evidence>
<organism evidence="1 2">
    <name type="scientific">Polarella glacialis</name>
    <name type="common">Dinoflagellate</name>
    <dbReference type="NCBI Taxonomy" id="89957"/>
    <lineage>
        <taxon>Eukaryota</taxon>
        <taxon>Sar</taxon>
        <taxon>Alveolata</taxon>
        <taxon>Dinophyceae</taxon>
        <taxon>Suessiales</taxon>
        <taxon>Suessiaceae</taxon>
        <taxon>Polarella</taxon>
    </lineage>
</organism>